<dbReference type="VEuPathDB" id="VectorBase:ISCI008351"/>
<proteinExistence type="predicted"/>
<dbReference type="EMBL" id="DS796145">
    <property type="protein sequence ID" value="EEC10409.1"/>
    <property type="molecule type" value="Genomic_DNA"/>
</dbReference>
<dbReference type="EnsemblMetazoa" id="ISCW008351-RA">
    <property type="protein sequence ID" value="ISCW008351-PA"/>
    <property type="gene ID" value="ISCW008351"/>
</dbReference>
<dbReference type="Proteomes" id="UP000001555">
    <property type="component" value="Unassembled WGS sequence"/>
</dbReference>
<organism>
    <name type="scientific">Ixodes scapularis</name>
    <name type="common">Black-legged tick</name>
    <name type="synonym">Deer tick</name>
    <dbReference type="NCBI Taxonomy" id="6945"/>
    <lineage>
        <taxon>Eukaryota</taxon>
        <taxon>Metazoa</taxon>
        <taxon>Ecdysozoa</taxon>
        <taxon>Arthropoda</taxon>
        <taxon>Chelicerata</taxon>
        <taxon>Arachnida</taxon>
        <taxon>Acari</taxon>
        <taxon>Parasitiformes</taxon>
        <taxon>Ixodida</taxon>
        <taxon>Ixodoidea</taxon>
        <taxon>Ixodidae</taxon>
        <taxon>Ixodinae</taxon>
        <taxon>Ixodes</taxon>
    </lineage>
</organism>
<evidence type="ECO:0000313" key="1">
    <source>
        <dbReference type="EMBL" id="EEC10409.1"/>
    </source>
</evidence>
<dbReference type="EMBL" id="ABJB010465745">
    <property type="status" value="NOT_ANNOTATED_CDS"/>
    <property type="molecule type" value="Genomic_DNA"/>
</dbReference>
<dbReference type="InParanoid" id="B7PUY7"/>
<gene>
    <name evidence="1" type="ORF">IscW_ISCW008351</name>
</gene>
<dbReference type="AlphaFoldDB" id="B7PUY7"/>
<reference evidence="1 3" key="1">
    <citation type="submission" date="2008-03" db="EMBL/GenBank/DDBJ databases">
        <title>Annotation of Ixodes scapularis.</title>
        <authorList>
            <consortium name="Ixodes scapularis Genome Project Consortium"/>
            <person name="Caler E."/>
            <person name="Hannick L.I."/>
            <person name="Bidwell S."/>
            <person name="Joardar V."/>
            <person name="Thiagarajan M."/>
            <person name="Amedeo P."/>
            <person name="Galinsky K.J."/>
            <person name="Schobel S."/>
            <person name="Inman J."/>
            <person name="Hostetler J."/>
            <person name="Miller J."/>
            <person name="Hammond M."/>
            <person name="Megy K."/>
            <person name="Lawson D."/>
            <person name="Kodira C."/>
            <person name="Sutton G."/>
            <person name="Meyer J."/>
            <person name="Hill C.A."/>
            <person name="Birren B."/>
            <person name="Nene V."/>
            <person name="Collins F."/>
            <person name="Alarcon-Chaidez F."/>
            <person name="Wikel S."/>
            <person name="Strausberg R."/>
        </authorList>
    </citation>
    <scope>NUCLEOTIDE SEQUENCE [LARGE SCALE GENOMIC DNA]</scope>
    <source>
        <strain evidence="3">Wikel</strain>
        <strain evidence="1">Wikel colony</strain>
    </source>
</reference>
<dbReference type="PaxDb" id="6945-B7PUY7"/>
<keyword evidence="3" id="KW-1185">Reference proteome</keyword>
<dbReference type="VEuPathDB" id="VectorBase:ISCW008351"/>
<dbReference type="EMBL" id="ABJB010631016">
    <property type="status" value="NOT_ANNOTATED_CDS"/>
    <property type="molecule type" value="Genomic_DNA"/>
</dbReference>
<accession>B7PUY7</accession>
<sequence>MASLRRPFTLPLTSAPKSIDACFSNDLSQFLCGYDGDELYPKVLATALAPAVMYHAMEMQLFQRVGSGAWRSLTGASGIFVSTDNPISAARDGSVVAKYLGSADPDVLQKGALPYDTHRLLIPHYIPEMLSEDLPPHMVTKGSAVLHCT</sequence>
<protein>
    <submittedName>
        <fullName evidence="1 2">Uncharacterized protein</fullName>
    </submittedName>
</protein>
<dbReference type="HOGENOM" id="CLU_1751741_0_0_1"/>
<reference evidence="2" key="2">
    <citation type="submission" date="2020-05" db="UniProtKB">
        <authorList>
            <consortium name="EnsemblMetazoa"/>
        </authorList>
    </citation>
    <scope>IDENTIFICATION</scope>
    <source>
        <strain evidence="2">wikel</strain>
    </source>
</reference>
<name>B7PUY7_IXOSC</name>
<evidence type="ECO:0000313" key="2">
    <source>
        <dbReference type="EnsemblMetazoa" id="ISCW008351-PA"/>
    </source>
</evidence>
<evidence type="ECO:0000313" key="3">
    <source>
        <dbReference type="Proteomes" id="UP000001555"/>
    </source>
</evidence>